<evidence type="ECO:0000313" key="1">
    <source>
        <dbReference type="EMBL" id="CAG8708440.1"/>
    </source>
</evidence>
<proteinExistence type="predicted"/>
<reference evidence="1" key="1">
    <citation type="submission" date="2021-06" db="EMBL/GenBank/DDBJ databases">
        <authorList>
            <person name="Kallberg Y."/>
            <person name="Tangrot J."/>
            <person name="Rosling A."/>
        </authorList>
    </citation>
    <scope>NUCLEOTIDE SEQUENCE</scope>
    <source>
        <strain evidence="1">AU212A</strain>
    </source>
</reference>
<protein>
    <submittedName>
        <fullName evidence="1">5670_t:CDS:1</fullName>
    </submittedName>
</protein>
<feature type="non-terminal residue" evidence="1">
    <location>
        <position position="173"/>
    </location>
</feature>
<organism evidence="1 2">
    <name type="scientific">Scutellospora calospora</name>
    <dbReference type="NCBI Taxonomy" id="85575"/>
    <lineage>
        <taxon>Eukaryota</taxon>
        <taxon>Fungi</taxon>
        <taxon>Fungi incertae sedis</taxon>
        <taxon>Mucoromycota</taxon>
        <taxon>Glomeromycotina</taxon>
        <taxon>Glomeromycetes</taxon>
        <taxon>Diversisporales</taxon>
        <taxon>Gigasporaceae</taxon>
        <taxon>Scutellospora</taxon>
    </lineage>
</organism>
<comment type="caution">
    <text evidence="1">The sequence shown here is derived from an EMBL/GenBank/DDBJ whole genome shotgun (WGS) entry which is preliminary data.</text>
</comment>
<accession>A0ACA9PLQ5</accession>
<name>A0ACA9PLQ5_9GLOM</name>
<feature type="non-terminal residue" evidence="1">
    <location>
        <position position="1"/>
    </location>
</feature>
<evidence type="ECO:0000313" key="2">
    <source>
        <dbReference type="Proteomes" id="UP000789860"/>
    </source>
</evidence>
<dbReference type="EMBL" id="CAJVPM010042179">
    <property type="protein sequence ID" value="CAG8708440.1"/>
    <property type="molecule type" value="Genomic_DNA"/>
</dbReference>
<sequence>MSGMTTRTLADLVHFPNLEFISMFGNIYEDGLGIEDAFLIFTEICSLIRQFTLKECPDLTDNCVLYLVMSCVNLEELTLNGSYKLTDDAAQHIGNYFIELKQSNISDDSLKKFADCCDKLKIVNIDWCFNITGSGVAYLVKKCGKTIQLLSMVECHNVAPDAANLAKSVLKQH</sequence>
<keyword evidence="2" id="KW-1185">Reference proteome</keyword>
<gene>
    <name evidence="1" type="ORF">SCALOS_LOCUS10776</name>
</gene>
<dbReference type="Proteomes" id="UP000789860">
    <property type="component" value="Unassembled WGS sequence"/>
</dbReference>